<evidence type="ECO:0000313" key="2">
    <source>
        <dbReference type="EMBL" id="VDM83916.1"/>
    </source>
</evidence>
<keyword evidence="3" id="KW-1185">Reference proteome</keyword>
<organism evidence="2 3">
    <name type="scientific">Strongylus vulgaris</name>
    <name type="common">Blood worm</name>
    <dbReference type="NCBI Taxonomy" id="40348"/>
    <lineage>
        <taxon>Eukaryota</taxon>
        <taxon>Metazoa</taxon>
        <taxon>Ecdysozoa</taxon>
        <taxon>Nematoda</taxon>
        <taxon>Chromadorea</taxon>
        <taxon>Rhabditida</taxon>
        <taxon>Rhabditina</taxon>
        <taxon>Rhabditomorpha</taxon>
        <taxon>Strongyloidea</taxon>
        <taxon>Strongylidae</taxon>
        <taxon>Strongylus</taxon>
    </lineage>
</organism>
<dbReference type="EMBL" id="UYYB01126231">
    <property type="protein sequence ID" value="VDM83916.1"/>
    <property type="molecule type" value="Genomic_DNA"/>
</dbReference>
<sequence>MERDKVAQNRAEVEDQLRQQKEAFSNLQNTLQQSLVQETTMRTKVEKDLRMKSDEVSSLQNNIESLTVKSAEMESALDKLKLELTAKLSELDDVRKEKDKADVGKQTAESQVSTLTLQLQEMEKKIAASNQTLEEQAKQRISDYEAQTVKLNGDLVAATHKQNELTRELALNVEDLSRTKAELNKSTNESVFSYFFSRLR</sequence>
<name>A0A3P7JKB0_STRVU</name>
<feature type="coiled-coil region" evidence="1">
    <location>
        <begin position="3"/>
        <end position="139"/>
    </location>
</feature>
<gene>
    <name evidence="2" type="ORF">SVUK_LOCUS18914</name>
</gene>
<reference evidence="2 3" key="1">
    <citation type="submission" date="2018-11" db="EMBL/GenBank/DDBJ databases">
        <authorList>
            <consortium name="Pathogen Informatics"/>
        </authorList>
    </citation>
    <scope>NUCLEOTIDE SEQUENCE [LARGE SCALE GENOMIC DNA]</scope>
</reference>
<protein>
    <submittedName>
        <fullName evidence="2">Uncharacterized protein</fullName>
    </submittedName>
</protein>
<dbReference type="OrthoDB" id="2130750at2759"/>
<evidence type="ECO:0000256" key="1">
    <source>
        <dbReference type="SAM" id="Coils"/>
    </source>
</evidence>
<keyword evidence="1" id="KW-0175">Coiled coil</keyword>
<proteinExistence type="predicted"/>
<dbReference type="Proteomes" id="UP000270094">
    <property type="component" value="Unassembled WGS sequence"/>
</dbReference>
<accession>A0A3P7JKB0</accession>
<dbReference type="AlphaFoldDB" id="A0A3P7JKB0"/>
<evidence type="ECO:0000313" key="3">
    <source>
        <dbReference type="Proteomes" id="UP000270094"/>
    </source>
</evidence>